<feature type="domain" description="MotA/TolQ/ExbB proton channel" evidence="8">
    <location>
        <begin position="35"/>
        <end position="108"/>
    </location>
</feature>
<keyword evidence="2" id="KW-1003">Cell membrane</keyword>
<evidence type="ECO:0000256" key="7">
    <source>
        <dbReference type="SAM" id="Phobius"/>
    </source>
</evidence>
<feature type="transmembrane region" description="Helical" evidence="7">
    <location>
        <begin position="39"/>
        <end position="64"/>
    </location>
</feature>
<sequence>MNFQNFTSHEITNSFLAFILALFIAGLFFRFLKRNSNKLINLLPNIAVSVGILGTFTGIYIGLLEFDVSDINTSIPNLLDGLKTAFITSIAGMSASIILRLIYEIISTYEEGKTQTDSDDPLDLLKAMVQGITRLENSSQEIEKTIVSCFRSEEEFSLISQLKLIRQEITDSRKEINESFKSFADHIAKSSTDTLVKALGHVIAEFNVLLNELVSESFKELSAAMIKLTEWQEKYRLHMDNMQNKIDVLLKNIEQTSGIIKYSANNFREINEHIGNIDKSISKLKISTEDIESHVDNLNKQNELLKTSLESVKHIGNEAKSVIPTISQRLNELSVKIDKSVSNFIQNIDKTNSTISKFVESSTSEIQNMTQKQLEVLQKSIIDIDEGLDKELNKALNSLAGSLAALSSKFVEDYQPLTERLRKIVKISETINVN</sequence>
<protein>
    <submittedName>
        <fullName evidence="9">MotA/TolQ/ExbB proton channel</fullName>
    </submittedName>
</protein>
<keyword evidence="5 7" id="KW-0472">Membrane</keyword>
<proteinExistence type="inferred from homology"/>
<dbReference type="KEGG" id="dli:dnl_34040"/>
<evidence type="ECO:0000256" key="2">
    <source>
        <dbReference type="ARBA" id="ARBA00022475"/>
    </source>
</evidence>
<gene>
    <name evidence="9" type="ORF">dnl_34040</name>
</gene>
<keyword evidence="6" id="KW-0813">Transport</keyword>
<name>A0A975B8S4_9BACT</name>
<dbReference type="Pfam" id="PF01618">
    <property type="entry name" value="MotA_ExbB"/>
    <property type="match status" value="1"/>
</dbReference>
<evidence type="ECO:0000313" key="10">
    <source>
        <dbReference type="Proteomes" id="UP000663720"/>
    </source>
</evidence>
<comment type="subcellular location">
    <subcellularLocation>
        <location evidence="1">Cell membrane</location>
        <topology evidence="1">Multi-pass membrane protein</topology>
    </subcellularLocation>
    <subcellularLocation>
        <location evidence="6">Membrane</location>
        <topology evidence="6">Multi-pass membrane protein</topology>
    </subcellularLocation>
</comment>
<dbReference type="EMBL" id="CP061799">
    <property type="protein sequence ID" value="QTA81079.1"/>
    <property type="molecule type" value="Genomic_DNA"/>
</dbReference>
<organism evidence="9 10">
    <name type="scientific">Desulfonema limicola</name>
    <dbReference type="NCBI Taxonomy" id="45656"/>
    <lineage>
        <taxon>Bacteria</taxon>
        <taxon>Pseudomonadati</taxon>
        <taxon>Thermodesulfobacteriota</taxon>
        <taxon>Desulfobacteria</taxon>
        <taxon>Desulfobacterales</taxon>
        <taxon>Desulfococcaceae</taxon>
        <taxon>Desulfonema</taxon>
    </lineage>
</organism>
<evidence type="ECO:0000259" key="8">
    <source>
        <dbReference type="Pfam" id="PF01618"/>
    </source>
</evidence>
<evidence type="ECO:0000256" key="4">
    <source>
        <dbReference type="ARBA" id="ARBA00022989"/>
    </source>
</evidence>
<evidence type="ECO:0000313" key="9">
    <source>
        <dbReference type="EMBL" id="QTA81079.1"/>
    </source>
</evidence>
<keyword evidence="6" id="KW-0653">Protein transport</keyword>
<dbReference type="GO" id="GO:0005886">
    <property type="term" value="C:plasma membrane"/>
    <property type="evidence" value="ECO:0007669"/>
    <property type="project" value="UniProtKB-SubCell"/>
</dbReference>
<accession>A0A975B8S4</accession>
<reference evidence="9" key="1">
    <citation type="journal article" date="2021" name="Microb. Physiol.">
        <title>Proteogenomic Insights into the Physiology of Marine, Sulfate-Reducing, Filamentous Desulfonema limicola and Desulfonema magnum.</title>
        <authorList>
            <person name="Schnaars V."/>
            <person name="Wohlbrand L."/>
            <person name="Scheve S."/>
            <person name="Hinrichs C."/>
            <person name="Reinhardt R."/>
            <person name="Rabus R."/>
        </authorList>
    </citation>
    <scope>NUCLEOTIDE SEQUENCE</scope>
    <source>
        <strain evidence="9">5ac10</strain>
    </source>
</reference>
<dbReference type="Gene3D" id="1.10.287.950">
    <property type="entry name" value="Methyl-accepting chemotaxis protein"/>
    <property type="match status" value="1"/>
</dbReference>
<keyword evidence="3 7" id="KW-0812">Transmembrane</keyword>
<feature type="transmembrane region" description="Helical" evidence="7">
    <location>
        <begin position="84"/>
        <end position="103"/>
    </location>
</feature>
<evidence type="ECO:0000256" key="5">
    <source>
        <dbReference type="ARBA" id="ARBA00023136"/>
    </source>
</evidence>
<dbReference type="InterPro" id="IPR002898">
    <property type="entry name" value="MotA_ExbB_proton_chnl"/>
</dbReference>
<dbReference type="AlphaFoldDB" id="A0A975B8S4"/>
<evidence type="ECO:0000256" key="6">
    <source>
        <dbReference type="RuleBase" id="RU004057"/>
    </source>
</evidence>
<dbReference type="RefSeq" id="WP_207687152.1">
    <property type="nucleotide sequence ID" value="NZ_CP061799.1"/>
</dbReference>
<feature type="transmembrane region" description="Helical" evidence="7">
    <location>
        <begin position="12"/>
        <end position="32"/>
    </location>
</feature>
<evidence type="ECO:0000256" key="1">
    <source>
        <dbReference type="ARBA" id="ARBA00004651"/>
    </source>
</evidence>
<keyword evidence="10" id="KW-1185">Reference proteome</keyword>
<evidence type="ECO:0000256" key="3">
    <source>
        <dbReference type="ARBA" id="ARBA00022692"/>
    </source>
</evidence>
<dbReference type="GO" id="GO:0015031">
    <property type="term" value="P:protein transport"/>
    <property type="evidence" value="ECO:0007669"/>
    <property type="project" value="UniProtKB-KW"/>
</dbReference>
<keyword evidence="4 7" id="KW-1133">Transmembrane helix</keyword>
<comment type="similarity">
    <text evidence="6">Belongs to the exbB/tolQ family.</text>
</comment>
<dbReference type="Proteomes" id="UP000663720">
    <property type="component" value="Chromosome"/>
</dbReference>